<organism evidence="5 6">
    <name type="scientific">Methanolobus vulcani</name>
    <dbReference type="NCBI Taxonomy" id="38026"/>
    <lineage>
        <taxon>Archaea</taxon>
        <taxon>Methanobacteriati</taxon>
        <taxon>Methanobacteriota</taxon>
        <taxon>Stenosarchaea group</taxon>
        <taxon>Methanomicrobia</taxon>
        <taxon>Methanosarcinales</taxon>
        <taxon>Methanosarcinaceae</taxon>
        <taxon>Methanolobus</taxon>
    </lineage>
</organism>
<keyword evidence="2" id="KW-0974">Archaeal flagellum</keyword>
<evidence type="ECO:0000313" key="6">
    <source>
        <dbReference type="Proteomes" id="UP000199259"/>
    </source>
</evidence>
<dbReference type="GO" id="GO:0097588">
    <property type="term" value="P:archaeal or bacterial-type flagellum-dependent cell motility"/>
    <property type="evidence" value="ECO:0007669"/>
    <property type="project" value="InterPro"/>
</dbReference>
<accession>A0A7Z7AVH1</accession>
<dbReference type="Pfam" id="PF04659">
    <property type="entry name" value="Arch_fla_DE"/>
    <property type="match status" value="1"/>
</dbReference>
<evidence type="ECO:0000259" key="4">
    <source>
        <dbReference type="Pfam" id="PF04659"/>
    </source>
</evidence>
<feature type="compositionally biased region" description="Basic and acidic residues" evidence="3">
    <location>
        <begin position="297"/>
        <end position="310"/>
    </location>
</feature>
<evidence type="ECO:0000256" key="1">
    <source>
        <dbReference type="ARBA" id="ARBA00004618"/>
    </source>
</evidence>
<protein>
    <submittedName>
        <fullName evidence="5">Flagellar protein FlaD</fullName>
    </submittedName>
</protein>
<evidence type="ECO:0000256" key="2">
    <source>
        <dbReference type="ARBA" id="ARBA00022440"/>
    </source>
</evidence>
<keyword evidence="5" id="KW-0282">Flagellum</keyword>
<feature type="region of interest" description="Disordered" evidence="3">
    <location>
        <begin position="1"/>
        <end position="97"/>
    </location>
</feature>
<dbReference type="GO" id="GO:0097589">
    <property type="term" value="C:archaeal-type flagellum"/>
    <property type="evidence" value="ECO:0007669"/>
    <property type="project" value="UniProtKB-SubCell"/>
</dbReference>
<feature type="compositionally biased region" description="Pro residues" evidence="3">
    <location>
        <begin position="76"/>
        <end position="90"/>
    </location>
</feature>
<dbReference type="OrthoDB" id="121879at2157"/>
<dbReference type="InterPro" id="IPR052494">
    <property type="entry name" value="Flagella_assembly_related"/>
</dbReference>
<keyword evidence="5" id="KW-0966">Cell projection</keyword>
<keyword evidence="6" id="KW-1185">Reference proteome</keyword>
<dbReference type="InterPro" id="IPR006752">
    <property type="entry name" value="Arch_fla_DE"/>
</dbReference>
<dbReference type="Gene3D" id="1.10.287.950">
    <property type="entry name" value="Methyl-accepting chemotaxis protein"/>
    <property type="match status" value="1"/>
</dbReference>
<comment type="subcellular location">
    <subcellularLocation>
        <location evidence="1">Archaeal flagellum</location>
    </subcellularLocation>
</comment>
<dbReference type="PANTHER" id="PTHR40698:SF1">
    <property type="entry name" value="FLAGELLA-RELATED PROTEIN D-RELATED"/>
    <property type="match status" value="1"/>
</dbReference>
<dbReference type="Proteomes" id="UP000199259">
    <property type="component" value="Unassembled WGS sequence"/>
</dbReference>
<dbReference type="AlphaFoldDB" id="A0A7Z7AVH1"/>
<name>A0A7Z7AVH1_9EURY</name>
<dbReference type="InterPro" id="IPR009205">
    <property type="entry name" value="FlaC_arc"/>
</dbReference>
<dbReference type="RefSeq" id="WP_091709049.1">
    <property type="nucleotide sequence ID" value="NZ_FNCA01000002.1"/>
</dbReference>
<feature type="region of interest" description="Disordered" evidence="3">
    <location>
        <begin position="275"/>
        <end position="326"/>
    </location>
</feature>
<feature type="compositionally biased region" description="Pro residues" evidence="3">
    <location>
        <begin position="54"/>
        <end position="63"/>
    </location>
</feature>
<evidence type="ECO:0000313" key="5">
    <source>
        <dbReference type="EMBL" id="SDF57113.1"/>
    </source>
</evidence>
<dbReference type="PANTHER" id="PTHR40698">
    <property type="entry name" value="FLAGELLA-RELATED PROTEIN E-RELATED-RELATED"/>
    <property type="match status" value="1"/>
</dbReference>
<evidence type="ECO:0000256" key="3">
    <source>
        <dbReference type="SAM" id="MobiDB-lite"/>
    </source>
</evidence>
<keyword evidence="5" id="KW-0969">Cilium</keyword>
<reference evidence="5 6" key="1">
    <citation type="submission" date="2016-10" db="EMBL/GenBank/DDBJ databases">
        <authorList>
            <person name="Varghese N."/>
            <person name="Submissions S."/>
        </authorList>
    </citation>
    <scope>NUCLEOTIDE SEQUENCE [LARGE SCALE GENOMIC DNA]</scope>
    <source>
        <strain evidence="5 6">PL 12/M</strain>
    </source>
</reference>
<dbReference type="Pfam" id="PF05377">
    <property type="entry name" value="FlaC_arch"/>
    <property type="match status" value="1"/>
</dbReference>
<feature type="compositionally biased region" description="Acidic residues" evidence="3">
    <location>
        <begin position="311"/>
        <end position="323"/>
    </location>
</feature>
<dbReference type="EMBL" id="FNCA01000002">
    <property type="protein sequence ID" value="SDF57113.1"/>
    <property type="molecule type" value="Genomic_DNA"/>
</dbReference>
<proteinExistence type="predicted"/>
<sequence length="452" mass="49573">MAGFSDKIKKVTSVLSKKGKSKGGDSPFGSGDAPPFMQGGPDLGSVPDLAAGMPPAPGGPPGMAPGAPGDSAFPPGMAPPGAVPGGPPGMAPQATPQATPIDNEMLEENRKKIKEVESKVSKSDVTLNMVQRDNEEIRKTVDKIDQSVLELLSLYEIVSNQVNPFVGDGAGSRDTIERFEKTENRLTEMGDMIVLLKNEFDATAQKLSMPKGISEEAATRMQDLESKMDAFADAMVMMHESLEQLTSRTDELFTRTDSINQNLLDLAETTSTITTRLDDLESRPVATSGSSNAVPSKAEEKIRTKTTIHEDESEDETEAENDIENAPVTKKSSLPLVRLEFIKADPTSVVVLLNWIEFLMERVGRNNLMDALDYYVDIGWISEDVMSEIMAYARGIDYYVEKPTWRLLPEDHTKSLLFIERLSGRKIDRNMLSSIDREMAKVKHGLEELYGI</sequence>
<feature type="domain" description="Archaeal flagella protein FlaD/E" evidence="4">
    <location>
        <begin position="337"/>
        <end position="424"/>
    </location>
</feature>
<feature type="compositionally biased region" description="Polar residues" evidence="3">
    <location>
        <begin position="285"/>
        <end position="294"/>
    </location>
</feature>
<gene>
    <name evidence="5" type="ORF">SAMN04488589_0913</name>
</gene>
<comment type="caution">
    <text evidence="5">The sequence shown here is derived from an EMBL/GenBank/DDBJ whole genome shotgun (WGS) entry which is preliminary data.</text>
</comment>